<gene>
    <name evidence="2" type="ORF">CVS47_03148</name>
</gene>
<dbReference type="Proteomes" id="UP000276888">
    <property type="component" value="Chromosome"/>
</dbReference>
<evidence type="ECO:0000313" key="3">
    <source>
        <dbReference type="Proteomes" id="UP000276888"/>
    </source>
</evidence>
<dbReference type="EMBL" id="CP031423">
    <property type="protein sequence ID" value="AZS38491.1"/>
    <property type="molecule type" value="Genomic_DNA"/>
</dbReference>
<organism evidence="2 3">
    <name type="scientific">Microbacterium lemovicicum</name>
    <dbReference type="NCBI Taxonomy" id="1072463"/>
    <lineage>
        <taxon>Bacteria</taxon>
        <taxon>Bacillati</taxon>
        <taxon>Actinomycetota</taxon>
        <taxon>Actinomycetes</taxon>
        <taxon>Micrococcales</taxon>
        <taxon>Microbacteriaceae</taxon>
        <taxon>Microbacterium</taxon>
    </lineage>
</organism>
<name>A0A3S9WEJ5_9MICO</name>
<sequence>MSPLSRRAGAAASVAIAVAVLAGCSATEPQNSEGNGGFTPLPTKSVDASLLPSGAAVDAWALVALPDDTVGGSTEVARGAGEVEPGKEAVIDLTQDEGQWQLTLVCQSADGSAMTMTPAPVETNELQPLRCSTAGDAARGDLGSIAFAGGSGHSLTLSTTVPAVFTYVITPQTANQD</sequence>
<protein>
    <submittedName>
        <fullName evidence="2">Uncharacterized protein</fullName>
    </submittedName>
</protein>
<feature type="chain" id="PRO_5039047093" evidence="1">
    <location>
        <begin position="23"/>
        <end position="177"/>
    </location>
</feature>
<dbReference type="RefSeq" id="WP_127096916.1">
    <property type="nucleotide sequence ID" value="NZ_CP031423.1"/>
</dbReference>
<dbReference type="PROSITE" id="PS51257">
    <property type="entry name" value="PROKAR_LIPOPROTEIN"/>
    <property type="match status" value="1"/>
</dbReference>
<dbReference type="AlphaFoldDB" id="A0A3S9WEJ5"/>
<keyword evidence="3" id="KW-1185">Reference proteome</keyword>
<keyword evidence="1" id="KW-0732">Signal</keyword>
<feature type="signal peptide" evidence="1">
    <location>
        <begin position="1"/>
        <end position="22"/>
    </location>
</feature>
<proteinExistence type="predicted"/>
<evidence type="ECO:0000256" key="1">
    <source>
        <dbReference type="SAM" id="SignalP"/>
    </source>
</evidence>
<dbReference type="OrthoDB" id="9947544at2"/>
<accession>A0A3S9WEJ5</accession>
<reference evidence="2 3" key="1">
    <citation type="submission" date="2018-08" db="EMBL/GenBank/DDBJ databases">
        <title>Microbacterium lemovicicum sp. nov., a bacterium isolated from a natural uranium-rich soil.</title>
        <authorList>
            <person name="ORTET P."/>
        </authorList>
    </citation>
    <scope>NUCLEOTIDE SEQUENCE [LARGE SCALE GENOMIC DNA]</scope>
    <source>
        <strain evidence="2 3">Viu22</strain>
    </source>
</reference>
<evidence type="ECO:0000313" key="2">
    <source>
        <dbReference type="EMBL" id="AZS38491.1"/>
    </source>
</evidence>
<dbReference type="KEGG" id="mlv:CVS47_03148"/>